<organism evidence="2 3">
    <name type="scientific">Microbispora rosea</name>
    <dbReference type="NCBI Taxonomy" id="58117"/>
    <lineage>
        <taxon>Bacteria</taxon>
        <taxon>Bacillati</taxon>
        <taxon>Actinomycetota</taxon>
        <taxon>Actinomycetes</taxon>
        <taxon>Streptosporangiales</taxon>
        <taxon>Streptosporangiaceae</taxon>
        <taxon>Microbispora</taxon>
    </lineage>
</organism>
<keyword evidence="3" id="KW-1185">Reference proteome</keyword>
<dbReference type="AlphaFoldDB" id="A0A1N6WLM1"/>
<dbReference type="RefSeq" id="WP_083744061.1">
    <property type="nucleotide sequence ID" value="NZ_FTNI01000004.1"/>
</dbReference>
<dbReference type="OrthoDB" id="13546at2"/>
<gene>
    <name evidence="2" type="ORF">SAMN05421833_104258</name>
</gene>
<dbReference type="PANTHER" id="PTHR37163:SF1">
    <property type="entry name" value="DUF501 DOMAIN-CONTAINING PROTEIN"/>
    <property type="match status" value="1"/>
</dbReference>
<evidence type="ECO:0008006" key="4">
    <source>
        <dbReference type="Google" id="ProtNLM"/>
    </source>
</evidence>
<dbReference type="Proteomes" id="UP000186096">
    <property type="component" value="Unassembled WGS sequence"/>
</dbReference>
<dbReference type="PANTHER" id="PTHR37163">
    <property type="entry name" value="CONSERVED PROTEIN"/>
    <property type="match status" value="1"/>
</dbReference>
<name>A0A1N6WLM1_9ACTN</name>
<evidence type="ECO:0000313" key="3">
    <source>
        <dbReference type="Proteomes" id="UP000186096"/>
    </source>
</evidence>
<dbReference type="EMBL" id="FTNI01000004">
    <property type="protein sequence ID" value="SIQ90928.1"/>
    <property type="molecule type" value="Genomic_DNA"/>
</dbReference>
<feature type="region of interest" description="Disordered" evidence="1">
    <location>
        <begin position="1"/>
        <end position="33"/>
    </location>
</feature>
<dbReference type="InterPro" id="IPR007511">
    <property type="entry name" value="DUF501"/>
</dbReference>
<dbReference type="Pfam" id="PF04417">
    <property type="entry name" value="DUF501"/>
    <property type="match status" value="1"/>
</dbReference>
<reference evidence="3" key="1">
    <citation type="submission" date="2017-01" db="EMBL/GenBank/DDBJ databases">
        <authorList>
            <person name="Varghese N."/>
            <person name="Submissions S."/>
        </authorList>
    </citation>
    <scope>NUCLEOTIDE SEQUENCE [LARGE SCALE GENOMIC DNA]</scope>
    <source>
        <strain evidence="3">ATCC 12950</strain>
    </source>
</reference>
<proteinExistence type="predicted"/>
<protein>
    <recommendedName>
        <fullName evidence="4">DUF501 domain-containing protein</fullName>
    </recommendedName>
</protein>
<dbReference type="STRING" id="58117.SAMN05421833_104258"/>
<evidence type="ECO:0000256" key="1">
    <source>
        <dbReference type="SAM" id="MobiDB-lite"/>
    </source>
</evidence>
<accession>A0A1N6WLM1</accession>
<evidence type="ECO:0000313" key="2">
    <source>
        <dbReference type="EMBL" id="SIQ90928.1"/>
    </source>
</evidence>
<sequence>MRTADATGDGGAESVKGEEIDVADDQADHAGHAGRVDPADVAAARAQLGRPPRGVRAVAHRCPCGLPDVLETAPRLPDGAPFPTLFYLTCPKAASAIGTLESSGLMKSMQSRLAEDPELAEAYRAAHEDYVARRDRAAGEEGLEPLPRDMQSAGGMPGRVKCLHALVAHELAAPGANPFGREALDALPDWWAGGPCVVVENSAEQP</sequence>